<reference evidence="5 6" key="1">
    <citation type="journal article" date="2023" name="Res Sq">
        <title>Genomic and morphological characterization of Knufia obscura isolated from the Mars 2020 spacecraft assembly facility.</title>
        <authorList>
            <person name="Chander A.M."/>
            <person name="Teixeira M.M."/>
            <person name="Singh N.K."/>
            <person name="Williams M.P."/>
            <person name="Parker C.W."/>
            <person name="Leo P."/>
            <person name="Stajich J.E."/>
            <person name="Torok T."/>
            <person name="Tighe S."/>
            <person name="Mason C.E."/>
            <person name="Venkateswaran K."/>
        </authorList>
    </citation>
    <scope>NUCLEOTIDE SEQUENCE [LARGE SCALE GENOMIC DNA]</scope>
    <source>
        <strain evidence="5 6">CCFEE 5817</strain>
    </source>
</reference>
<dbReference type="SUPFAM" id="SSF56601">
    <property type="entry name" value="beta-lactamase/transpeptidase-like"/>
    <property type="match status" value="1"/>
</dbReference>
<evidence type="ECO:0000313" key="6">
    <source>
        <dbReference type="Proteomes" id="UP001334248"/>
    </source>
</evidence>
<evidence type="ECO:0000313" key="5">
    <source>
        <dbReference type="EMBL" id="KAK5943524.1"/>
    </source>
</evidence>
<organism evidence="5 6">
    <name type="scientific">Knufia obscura</name>
    <dbReference type="NCBI Taxonomy" id="1635080"/>
    <lineage>
        <taxon>Eukaryota</taxon>
        <taxon>Fungi</taxon>
        <taxon>Dikarya</taxon>
        <taxon>Ascomycota</taxon>
        <taxon>Pezizomycotina</taxon>
        <taxon>Eurotiomycetes</taxon>
        <taxon>Chaetothyriomycetidae</taxon>
        <taxon>Chaetothyriales</taxon>
        <taxon>Trichomeriaceae</taxon>
        <taxon>Knufia</taxon>
    </lineage>
</organism>
<keyword evidence="6" id="KW-1185">Reference proteome</keyword>
<dbReference type="InterPro" id="IPR012338">
    <property type="entry name" value="Beta-lactam/transpept-like"/>
</dbReference>
<dbReference type="GeneID" id="89997981"/>
<feature type="domain" description="Peptidase S12 Pab87-related C-terminal" evidence="4">
    <location>
        <begin position="420"/>
        <end position="519"/>
    </location>
</feature>
<dbReference type="Pfam" id="PF00144">
    <property type="entry name" value="Beta-lactamase"/>
    <property type="match status" value="1"/>
</dbReference>
<dbReference type="Gene3D" id="3.40.710.10">
    <property type="entry name" value="DD-peptidase/beta-lactamase superfamily"/>
    <property type="match status" value="1"/>
</dbReference>
<feature type="compositionally biased region" description="Acidic residues" evidence="2">
    <location>
        <begin position="402"/>
        <end position="414"/>
    </location>
</feature>
<evidence type="ECO:0000259" key="3">
    <source>
        <dbReference type="Pfam" id="PF00144"/>
    </source>
</evidence>
<dbReference type="InterPro" id="IPR021860">
    <property type="entry name" value="Peptidase_S12_Pab87-rel_C"/>
</dbReference>
<gene>
    <name evidence="5" type="ORF">PMZ80_004532</name>
</gene>
<dbReference type="PANTHER" id="PTHR46825:SF9">
    <property type="entry name" value="BETA-LACTAMASE-RELATED DOMAIN-CONTAINING PROTEIN"/>
    <property type="match status" value="1"/>
</dbReference>
<sequence length="527" mass="59274">MTQTNIASRYVTEDFNKMFLSQMKERKILGASLGIVQDDEIFTKGYGTISPNGSSASASTLYDAASMSKSFTAAAIAVLIDDKENKHPDTKITWNTPVSHLMRDDFVLNDPYLTEHVTIKDVLSHRTGIPGHDDASVSSLHANELGVNKGDDVRSTVRKLRHFPAVSPLRTKWIYNNFMYTAAAHLVATIAGQSFEEFLAEKFWKPLGMTNTYFCREGNAYSKVPADHVATGNHWHKDNQSWIDTPFTSGPEGIGAGEIISCVSDWALWLRAMMQPEKYLSHAVSKDTLSECHKPLVFCDAPQKEVPEGEDQYEYFYGMGWDVEYYRGVKVICHGGMVPGFTSFMCFIPSRKFGFVIFGNTNGIGEASDVIAHRLMDDCLGVPTEQRRDWAQIVRDRVKKEEDEEDEKDEDEDVYPDRPEVPLPMALKAEEYAGRYENPGYGVFVVQLKKGELFIDATDRTFPFEARLEHVSGEYFVMKVRSVPYEYDTAKIKAEFVVGASGKVTELRLSFEEGEGAKPMSFVRAES</sequence>
<comment type="similarity">
    <text evidence="1">Belongs to the peptidase S12 family.</text>
</comment>
<feature type="region of interest" description="Disordered" evidence="2">
    <location>
        <begin position="397"/>
        <end position="420"/>
    </location>
</feature>
<dbReference type="RefSeq" id="XP_064731614.1">
    <property type="nucleotide sequence ID" value="XM_064872956.1"/>
</dbReference>
<evidence type="ECO:0008006" key="7">
    <source>
        <dbReference type="Google" id="ProtNLM"/>
    </source>
</evidence>
<accession>A0ABR0RTY7</accession>
<proteinExistence type="inferred from homology"/>
<dbReference type="Pfam" id="PF11954">
    <property type="entry name" value="DUF3471"/>
    <property type="match status" value="1"/>
</dbReference>
<dbReference type="Gene3D" id="2.40.128.600">
    <property type="match status" value="1"/>
</dbReference>
<dbReference type="InterPro" id="IPR001466">
    <property type="entry name" value="Beta-lactam-related"/>
</dbReference>
<evidence type="ECO:0000259" key="4">
    <source>
        <dbReference type="Pfam" id="PF11954"/>
    </source>
</evidence>
<feature type="domain" description="Beta-lactamase-related" evidence="3">
    <location>
        <begin position="16"/>
        <end position="365"/>
    </location>
</feature>
<evidence type="ECO:0000256" key="1">
    <source>
        <dbReference type="ARBA" id="ARBA00038215"/>
    </source>
</evidence>
<evidence type="ECO:0000256" key="2">
    <source>
        <dbReference type="SAM" id="MobiDB-lite"/>
    </source>
</evidence>
<dbReference type="PANTHER" id="PTHR46825">
    <property type="entry name" value="D-ALANYL-D-ALANINE-CARBOXYPEPTIDASE/ENDOPEPTIDASE AMPH"/>
    <property type="match status" value="1"/>
</dbReference>
<protein>
    <recommendedName>
        <fullName evidence="7">Beta-lactamase/transpeptidase-like protein</fullName>
    </recommendedName>
</protein>
<name>A0ABR0RTY7_9EURO</name>
<comment type="caution">
    <text evidence="5">The sequence shown here is derived from an EMBL/GenBank/DDBJ whole genome shotgun (WGS) entry which is preliminary data.</text>
</comment>
<dbReference type="EMBL" id="JAVHJV010000004">
    <property type="protein sequence ID" value="KAK5943524.1"/>
    <property type="molecule type" value="Genomic_DNA"/>
</dbReference>
<dbReference type="Proteomes" id="UP001334248">
    <property type="component" value="Unassembled WGS sequence"/>
</dbReference>
<dbReference type="InterPro" id="IPR050491">
    <property type="entry name" value="AmpC-like"/>
</dbReference>